<dbReference type="PANTHER" id="PTHR46333:SF2">
    <property type="entry name" value="CYTOKINESIS PROTEIN 3"/>
    <property type="match status" value="1"/>
</dbReference>
<feature type="signal peptide" evidence="1">
    <location>
        <begin position="1"/>
        <end position="24"/>
    </location>
</feature>
<dbReference type="SUPFAM" id="SSF54001">
    <property type="entry name" value="Cysteine proteinases"/>
    <property type="match status" value="1"/>
</dbReference>
<evidence type="ECO:0000313" key="3">
    <source>
        <dbReference type="EMBL" id="KFX73941.1"/>
    </source>
</evidence>
<dbReference type="EMBL" id="JMZZ02000155">
    <property type="protein sequence ID" value="KFX73941.1"/>
    <property type="molecule type" value="Genomic_DNA"/>
</dbReference>
<reference evidence="3" key="1">
    <citation type="book" date="2014" name="THE 24TH EUROPEAN CONGRESS OF CLINICAL MICROBIOLOGY AND INFECTIOUS DISEASES" publisher="ECCMID 2014" city="Barcelona, Spain">
        <title>Identification of resistance genes in three multidrug-resistant Bacteroides fragilis isolates by whole genome sequencing.</title>
        <editorList>
            <person name="Unknown"/>
            <person name="A."/>
        </editorList>
        <authorList>
            <person name="Sydenham T.V."/>
            <person name="Hasman H."/>
            <person name="Wang M."/>
            <person name="Soki J."/>
            <person name="Nagy E."/>
            <person name="Justesen U.S."/>
        </authorList>
    </citation>
    <scope>NUCLEOTIDE SEQUENCE</scope>
    <source>
        <strain evidence="3">DCMOUH0018B</strain>
    </source>
</reference>
<accession>A0A0I9S8B2</accession>
<organism evidence="3">
    <name type="scientific">Bacteroides fragilis</name>
    <dbReference type="NCBI Taxonomy" id="817"/>
    <lineage>
        <taxon>Bacteria</taxon>
        <taxon>Pseudomonadati</taxon>
        <taxon>Bacteroidota</taxon>
        <taxon>Bacteroidia</taxon>
        <taxon>Bacteroidales</taxon>
        <taxon>Bacteroidaceae</taxon>
        <taxon>Bacteroides</taxon>
    </lineage>
</organism>
<dbReference type="Gene3D" id="3.10.620.30">
    <property type="match status" value="1"/>
</dbReference>
<dbReference type="AlphaFoldDB" id="A0A0I9S8B2"/>
<dbReference type="InterPro" id="IPR002931">
    <property type="entry name" value="Transglutaminase-like"/>
</dbReference>
<dbReference type="PATRIC" id="fig|817.53.peg.3016"/>
<protein>
    <recommendedName>
        <fullName evidence="2">Transglutaminase-like domain-containing protein</fullName>
    </recommendedName>
</protein>
<evidence type="ECO:0000313" key="4">
    <source>
        <dbReference type="EMBL" id="MCZ2656057.1"/>
    </source>
</evidence>
<dbReference type="SMART" id="SM00460">
    <property type="entry name" value="TGc"/>
    <property type="match status" value="1"/>
</dbReference>
<evidence type="ECO:0000256" key="1">
    <source>
        <dbReference type="SAM" id="SignalP"/>
    </source>
</evidence>
<reference evidence="3" key="2">
    <citation type="submission" date="2014-07" db="EMBL/GenBank/DDBJ databases">
        <title>Genetics and epidemiology of antimicrobial resistance in B. fragilis group.</title>
        <authorList>
            <person name="Sydenham T.V."/>
            <person name="Hasman H."/>
            <person name="Kemp M."/>
            <person name="Justesen U.S."/>
        </authorList>
    </citation>
    <scope>NUCLEOTIDE SEQUENCE [LARGE SCALE GENOMIC DNA]</scope>
    <source>
        <strain evidence="3">DCMOUH0018B</strain>
    </source>
</reference>
<dbReference type="PANTHER" id="PTHR46333">
    <property type="entry name" value="CYTOKINESIS PROTEIN 3"/>
    <property type="match status" value="1"/>
</dbReference>
<feature type="domain" description="Transglutaminase-like" evidence="2">
    <location>
        <begin position="100"/>
        <end position="162"/>
    </location>
</feature>
<dbReference type="InterPro" id="IPR052557">
    <property type="entry name" value="CAP/Cytokinesis_protein"/>
</dbReference>
<sequence length="387" mass="45193">MKLKRFWFLLLMVACIPFYGISQSSSNRYARVDAAILSIPDEYTKRVDDFAEYIDRKFKGDEAKIRAIYVWMTHRMAYNVFTTFTSRNEVFSEEKEVQETLSSRKGVCRQFALLFKTLAAKVGIKAYLIDGYGKSGDVVLPEVHEWCAAQVNGEWYFFDPTYDTGYIEDYRFVSAPADVYFKLVPERFIRTHMPFDPLWQFLKRPYSYSEFEKGVLEPGRNVSLFCWQDSLKVYDQQSWVEQLEAARNRILANGQGNDLVDYFLQLNQANTQVGKDSEAIDIYASATDLQNRAVDSINVFIRYRKAGFRPRKTEIQVRRMIEVSEELTLRADSLINSVHTISPQYKQALLNLRESIMDLAMQIYKHKLFLERYYATKPSLRGNLLGR</sequence>
<dbReference type="GO" id="GO:0005737">
    <property type="term" value="C:cytoplasm"/>
    <property type="evidence" value="ECO:0007669"/>
    <property type="project" value="TreeGrafter"/>
</dbReference>
<dbReference type="InterPro" id="IPR038765">
    <property type="entry name" value="Papain-like_cys_pep_sf"/>
</dbReference>
<comment type="caution">
    <text evidence="3">The sequence shown here is derived from an EMBL/GenBank/DDBJ whole genome shotgun (WGS) entry which is preliminary data.</text>
</comment>
<evidence type="ECO:0000259" key="2">
    <source>
        <dbReference type="SMART" id="SM00460"/>
    </source>
</evidence>
<name>A0A0I9S8B2_BACFG</name>
<dbReference type="Pfam" id="PF01841">
    <property type="entry name" value="Transglut_core"/>
    <property type="match status" value="1"/>
</dbReference>
<dbReference type="Proteomes" id="UP001075704">
    <property type="component" value="Unassembled WGS sequence"/>
</dbReference>
<dbReference type="RefSeq" id="WP_044300980.1">
    <property type="nucleotide sequence ID" value="NZ_CAEUHN010000001.1"/>
</dbReference>
<reference evidence="4" key="3">
    <citation type="submission" date="2022-12" db="EMBL/GenBank/DDBJ databases">
        <title>Development of a Multilocus Sequence Typing Scheme for Bacteroides fragilis Based on Whole Genome Sequencing Data and Clinical Application.</title>
        <authorList>
            <person name="Nielsen F.D."/>
            <person name="Justesen U.S."/>
        </authorList>
    </citation>
    <scope>NUCLEOTIDE SEQUENCE</scope>
    <source>
        <strain evidence="4">BF_BC_ODE_DK_2015_2</strain>
    </source>
</reference>
<feature type="chain" id="PRO_5044366421" description="Transglutaminase-like domain-containing protein" evidence="1">
    <location>
        <begin position="25"/>
        <end position="387"/>
    </location>
</feature>
<gene>
    <name evidence="3" type="ORF">EE52_0214610</name>
    <name evidence="4" type="ORF">O1422_18025</name>
</gene>
<dbReference type="EMBL" id="JAPUAC010000017">
    <property type="protein sequence ID" value="MCZ2656057.1"/>
    <property type="molecule type" value="Genomic_DNA"/>
</dbReference>
<proteinExistence type="predicted"/>
<keyword evidence="1" id="KW-0732">Signal</keyword>